<evidence type="ECO:0000313" key="3">
    <source>
        <dbReference type="Proteomes" id="UP000230066"/>
    </source>
</evidence>
<name>A0A4E0RG80_FASHE</name>
<evidence type="ECO:0000256" key="1">
    <source>
        <dbReference type="SAM" id="MobiDB-lite"/>
    </source>
</evidence>
<dbReference type="GO" id="GO:0005634">
    <property type="term" value="C:nucleus"/>
    <property type="evidence" value="ECO:0007669"/>
    <property type="project" value="TreeGrafter"/>
</dbReference>
<protein>
    <submittedName>
        <fullName evidence="2">SAP30-binding protein</fullName>
    </submittedName>
</protein>
<feature type="compositionally biased region" description="Basic and acidic residues" evidence="1">
    <location>
        <begin position="105"/>
        <end position="119"/>
    </location>
</feature>
<dbReference type="Pfam" id="PF07818">
    <property type="entry name" value="HCNGP"/>
    <property type="match status" value="1"/>
</dbReference>
<feature type="region of interest" description="Disordered" evidence="1">
    <location>
        <begin position="93"/>
        <end position="126"/>
    </location>
</feature>
<dbReference type="InterPro" id="IPR012479">
    <property type="entry name" value="SAP30BP"/>
</dbReference>
<evidence type="ECO:0000313" key="2">
    <source>
        <dbReference type="EMBL" id="THD25935.1"/>
    </source>
</evidence>
<organism evidence="2 3">
    <name type="scientific">Fasciola hepatica</name>
    <name type="common">Liver fluke</name>
    <dbReference type="NCBI Taxonomy" id="6192"/>
    <lineage>
        <taxon>Eukaryota</taxon>
        <taxon>Metazoa</taxon>
        <taxon>Spiralia</taxon>
        <taxon>Lophotrochozoa</taxon>
        <taxon>Platyhelminthes</taxon>
        <taxon>Trematoda</taxon>
        <taxon>Digenea</taxon>
        <taxon>Plagiorchiida</taxon>
        <taxon>Echinostomata</taxon>
        <taxon>Echinostomatoidea</taxon>
        <taxon>Fasciolidae</taxon>
        <taxon>Fasciola</taxon>
    </lineage>
</organism>
<dbReference type="EMBL" id="JXXN02000931">
    <property type="protein sequence ID" value="THD25935.1"/>
    <property type="molecule type" value="Genomic_DNA"/>
</dbReference>
<dbReference type="Proteomes" id="UP000230066">
    <property type="component" value="Unassembled WGS sequence"/>
</dbReference>
<feature type="compositionally biased region" description="Basic and acidic residues" evidence="1">
    <location>
        <begin position="1"/>
        <end position="19"/>
    </location>
</feature>
<sequence length="380" mass="42669">MSGDPVDHQFESQTNKDSDVDMEDPDAPKIYTSDDERDLTSNQKRPNSVLRRRRKSPRSLNLQVKKISLLIFPLLSSAPPSLVSYAIDDDDEPTLLSDEGTSDVGSDHSKRSEQNKETGETGLDVVMDTSTSPVATEDFPFINLDEPPTILSSEHQISKEPIHVFSQDHLQNLPVTSEVIPEQDSTWAQSDLSEKQGNPSVLEEVQLPPEPTGHCRMELQEKVDREVRRMRLDISYDPNRAIQDNKAFRNPSIYEKLISFLNIDEKGTNFPQEIYDPYRWTSHSYYDELARIQNREIDRLMKLQKEQKKLELNQQTNPPPAGNIPDGANKNVPASVATGFVEPKKRSKWDAGVPESNNVAGSEPAKSATAPPVGGLVKQK</sequence>
<proteinExistence type="predicted"/>
<feature type="region of interest" description="Disordered" evidence="1">
    <location>
        <begin position="1"/>
        <end position="58"/>
    </location>
</feature>
<reference evidence="2" key="1">
    <citation type="submission" date="2019-03" db="EMBL/GenBank/DDBJ databases">
        <title>Improved annotation for the trematode Fasciola hepatica.</title>
        <authorList>
            <person name="Choi Y.-J."/>
            <person name="Martin J."/>
            <person name="Mitreva M."/>
        </authorList>
    </citation>
    <scope>NUCLEOTIDE SEQUENCE [LARGE SCALE GENOMIC DNA]</scope>
</reference>
<dbReference type="GO" id="GO:0006355">
    <property type="term" value="P:regulation of DNA-templated transcription"/>
    <property type="evidence" value="ECO:0007669"/>
    <property type="project" value="InterPro"/>
</dbReference>
<dbReference type="AlphaFoldDB" id="A0A4E0RG80"/>
<gene>
    <name evidence="2" type="ORF">D915_003130</name>
</gene>
<dbReference type="PANTHER" id="PTHR13464:SF0">
    <property type="entry name" value="SAP30-BINDING PROTEIN"/>
    <property type="match status" value="1"/>
</dbReference>
<keyword evidence="3" id="KW-1185">Reference proteome</keyword>
<accession>A0A4E0RG80</accession>
<comment type="caution">
    <text evidence="2">The sequence shown here is derived from an EMBL/GenBank/DDBJ whole genome shotgun (WGS) entry which is preliminary data.</text>
</comment>
<dbReference type="PANTHER" id="PTHR13464">
    <property type="entry name" value="TRANSCRIPTIONAL REGULATOR PROTEIN HCNGP"/>
    <property type="match status" value="1"/>
</dbReference>
<feature type="region of interest" description="Disordered" evidence="1">
    <location>
        <begin position="312"/>
        <end position="380"/>
    </location>
</feature>